<feature type="compositionally biased region" description="Polar residues" evidence="1">
    <location>
        <begin position="1027"/>
        <end position="1042"/>
    </location>
</feature>
<accession>K0SKR0</accession>
<reference evidence="2 3" key="1">
    <citation type="journal article" date="2012" name="Genome Biol.">
        <title>Genome and low-iron response of an oceanic diatom adapted to chronic iron limitation.</title>
        <authorList>
            <person name="Lommer M."/>
            <person name="Specht M."/>
            <person name="Roy A.S."/>
            <person name="Kraemer L."/>
            <person name="Andreson R."/>
            <person name="Gutowska M.A."/>
            <person name="Wolf J."/>
            <person name="Bergner S.V."/>
            <person name="Schilhabel M.B."/>
            <person name="Klostermeier U.C."/>
            <person name="Beiko R.G."/>
            <person name="Rosenstiel P."/>
            <person name="Hippler M."/>
            <person name="Laroche J."/>
        </authorList>
    </citation>
    <scope>NUCLEOTIDE SEQUENCE [LARGE SCALE GENOMIC DNA]</scope>
    <source>
        <strain evidence="2 3">CCMP1005</strain>
    </source>
</reference>
<feature type="compositionally biased region" description="Low complexity" evidence="1">
    <location>
        <begin position="18"/>
        <end position="71"/>
    </location>
</feature>
<protein>
    <submittedName>
        <fullName evidence="2">Uncharacterized protein</fullName>
    </submittedName>
</protein>
<sequence length="1186" mass="131248">MPKTNKDLLGYFGRSGHTTSTTNATAPPAAAAAPAAPPRSAAAAAGPRTAASIAAARAAAAPDAVPSAAAAGRQSDDSTKDEEMKMEVEEPAAVMPEVNRKLSAGLKNEVDKRWDETEADGEARWSPGCKHERDEEGKPAAASKPVASREQRRGAAGVPGKDKKKGKKGKKKSPEQHQGQSWTFPEAAALKQPPLAAVSPIAVQYNPPGPAGDELELAVVLKSFPGDKHLPELDGDGLVVHVTIEADQFCIRGSQIPVLSNLPRRFTFGGYEESTGFGRRLVVYVSTTADNTCETSFDGTATPIQWDADEYMSEEVWHIIDAAAKTDNVRTDLLDSYGCVVDVPPVMRPTTEELLNAQRLNDHYTLREWHDRITDQHHSFSIAERLLDRCVCNFRMKSKEHFLNHQERAKKRKAAETRAAGNSAEREDGVLLNFDALNDRHTNSVMNAAGDEYLEEVALPMFKILKENGEAITHGCENNQDINYGHPAHKIGLKQPLIYYAHEPAYKSGSTGNGSQKEDILTQRFDSDTQYYKAVGLSNISPVLQREKLSPLLLKGLRKFRCPRAPETVLEAILYDMIGPTLGFQLHAMAVTEPYDENVLCSGALNVTGFLYNHYRMAIESGYQLDLTEHGLHHVGAMFEHLMSGGGGLYEAVNCGLEDFAQRVHNDLVADDSNDYSNTSQLARRPFSLAWKVGRLETCPRKFQEAKKVVAWGISDRREYSNGFGEQVPVVGPKTIDECYDYRKFTPAQCKDAVTNTEVNVIVPVEKNGGFQVLDVNQVAFDHIRSKKRKRTDDIDCEDKMPAMCKWLLERDTSASLDMPEGGSPKWEIYMDSYKKCWKRWGFILMKLKHPKKKVCLLALVSPWCRLMFNKKGTPMGFEQMEFALRAASSSSFVEMLEGVLASYRRKTSSVPNTTAWPARRAGRATSSSLEAELDDQERDDSVEDSDDDDFDDDEEDDETKAKKKVECYLKRRMASLLQVDQGETLEIAVDRAYEYLKSQGGSGNNRFSHLPPLTYRALEQKHDSELPNSGNTSGNHHSANAETKKNADDGLRKFAKSREPFILQVAGVAAPGECIKADGSPWDPSSIPQGAKATLTFRDKDGDRQGQVQAVQQPLAQGVQVGHPDALQVQGQGLCQAEQMGRSSGGCKRLVLRHLHAGEESKEGRCQHCQREEENFFKKKKQGKK</sequence>
<feature type="compositionally biased region" description="Basic and acidic residues" evidence="1">
    <location>
        <begin position="74"/>
        <end position="88"/>
    </location>
</feature>
<evidence type="ECO:0000313" key="2">
    <source>
        <dbReference type="EMBL" id="EJK66893.1"/>
    </source>
</evidence>
<keyword evidence="3" id="KW-1185">Reference proteome</keyword>
<evidence type="ECO:0000313" key="3">
    <source>
        <dbReference type="Proteomes" id="UP000266841"/>
    </source>
</evidence>
<feature type="compositionally biased region" description="Acidic residues" evidence="1">
    <location>
        <begin position="932"/>
        <end position="959"/>
    </location>
</feature>
<dbReference type="Proteomes" id="UP000266841">
    <property type="component" value="Unassembled WGS sequence"/>
</dbReference>
<proteinExistence type="predicted"/>
<comment type="caution">
    <text evidence="2">The sequence shown here is derived from an EMBL/GenBank/DDBJ whole genome shotgun (WGS) entry which is preliminary data.</text>
</comment>
<evidence type="ECO:0000256" key="1">
    <source>
        <dbReference type="SAM" id="MobiDB-lite"/>
    </source>
</evidence>
<name>K0SKR0_THAOC</name>
<feature type="region of interest" description="Disordered" evidence="1">
    <location>
        <begin position="1024"/>
        <end position="1048"/>
    </location>
</feature>
<gene>
    <name evidence="2" type="ORF">THAOC_12139</name>
</gene>
<dbReference type="AlphaFoldDB" id="K0SKR0"/>
<dbReference type="EMBL" id="AGNL01014060">
    <property type="protein sequence ID" value="EJK66893.1"/>
    <property type="molecule type" value="Genomic_DNA"/>
</dbReference>
<feature type="compositionally biased region" description="Basic and acidic residues" evidence="1">
    <location>
        <begin position="129"/>
        <end position="138"/>
    </location>
</feature>
<feature type="region of interest" description="Disordered" evidence="1">
    <location>
        <begin position="1"/>
        <end position="181"/>
    </location>
</feature>
<organism evidence="2 3">
    <name type="scientific">Thalassiosira oceanica</name>
    <name type="common">Marine diatom</name>
    <dbReference type="NCBI Taxonomy" id="159749"/>
    <lineage>
        <taxon>Eukaryota</taxon>
        <taxon>Sar</taxon>
        <taxon>Stramenopiles</taxon>
        <taxon>Ochrophyta</taxon>
        <taxon>Bacillariophyta</taxon>
        <taxon>Coscinodiscophyceae</taxon>
        <taxon>Thalassiosirophycidae</taxon>
        <taxon>Thalassiosirales</taxon>
        <taxon>Thalassiosiraceae</taxon>
        <taxon>Thalassiosira</taxon>
    </lineage>
</organism>
<feature type="compositionally biased region" description="Basic residues" evidence="1">
    <location>
        <begin position="162"/>
        <end position="171"/>
    </location>
</feature>
<feature type="region of interest" description="Disordered" evidence="1">
    <location>
        <begin position="1161"/>
        <end position="1186"/>
    </location>
</feature>
<feature type="compositionally biased region" description="Basic and acidic residues" evidence="1">
    <location>
        <begin position="1161"/>
        <end position="1178"/>
    </location>
</feature>
<feature type="region of interest" description="Disordered" evidence="1">
    <location>
        <begin position="911"/>
        <end position="962"/>
    </location>
</feature>